<dbReference type="EMBL" id="CM042890">
    <property type="protein sequence ID" value="KAI4311957.1"/>
    <property type="molecule type" value="Genomic_DNA"/>
</dbReference>
<accession>A0ACB9LK58</accession>
<gene>
    <name evidence="1" type="ORF">MLD38_036818</name>
</gene>
<sequence length="236" mass="25869">MGSGDSAIAARKSTLKTVTDYIVDVICKRSISGYNYGVILIPEELNEILAHEFIDEEGLWKKKLVPHSLELFKFLPPTIQEELMLEKDPHGNVQVAKIETEKMLIQMELTKGTSKDSFVKMDSSFASDFLSYEGRCGLPTNFDSTYCMLWVTLPGLFFRVGNLAAPVSEWTVGGTALTSLMDVERKHAYGDHPGWGSSPSQTEDSAPLSYGLGNANTDVIAKSNAGYVGNGMTTIK</sequence>
<protein>
    <submittedName>
        <fullName evidence="1">Uncharacterized protein</fullName>
    </submittedName>
</protein>
<dbReference type="Proteomes" id="UP001057402">
    <property type="component" value="Chromosome 11"/>
</dbReference>
<proteinExistence type="predicted"/>
<name>A0ACB9LK58_9MYRT</name>
<keyword evidence="2" id="KW-1185">Reference proteome</keyword>
<comment type="caution">
    <text evidence="1">The sequence shown here is derived from an EMBL/GenBank/DDBJ whole genome shotgun (WGS) entry which is preliminary data.</text>
</comment>
<evidence type="ECO:0000313" key="1">
    <source>
        <dbReference type="EMBL" id="KAI4311957.1"/>
    </source>
</evidence>
<evidence type="ECO:0000313" key="2">
    <source>
        <dbReference type="Proteomes" id="UP001057402"/>
    </source>
</evidence>
<reference evidence="2" key="1">
    <citation type="journal article" date="2023" name="Front. Plant Sci.">
        <title>Chromosomal-level genome assembly of Melastoma candidum provides insights into trichome evolution.</title>
        <authorList>
            <person name="Zhong Y."/>
            <person name="Wu W."/>
            <person name="Sun C."/>
            <person name="Zou P."/>
            <person name="Liu Y."/>
            <person name="Dai S."/>
            <person name="Zhou R."/>
        </authorList>
    </citation>
    <scope>NUCLEOTIDE SEQUENCE [LARGE SCALE GENOMIC DNA]</scope>
</reference>
<organism evidence="1 2">
    <name type="scientific">Melastoma candidum</name>
    <dbReference type="NCBI Taxonomy" id="119954"/>
    <lineage>
        <taxon>Eukaryota</taxon>
        <taxon>Viridiplantae</taxon>
        <taxon>Streptophyta</taxon>
        <taxon>Embryophyta</taxon>
        <taxon>Tracheophyta</taxon>
        <taxon>Spermatophyta</taxon>
        <taxon>Magnoliopsida</taxon>
        <taxon>eudicotyledons</taxon>
        <taxon>Gunneridae</taxon>
        <taxon>Pentapetalae</taxon>
        <taxon>rosids</taxon>
        <taxon>malvids</taxon>
        <taxon>Myrtales</taxon>
        <taxon>Melastomataceae</taxon>
        <taxon>Melastomatoideae</taxon>
        <taxon>Melastomateae</taxon>
        <taxon>Melastoma</taxon>
    </lineage>
</organism>